<organism evidence="2 3">
    <name type="scientific">Phanerochaete sordida</name>
    <dbReference type="NCBI Taxonomy" id="48140"/>
    <lineage>
        <taxon>Eukaryota</taxon>
        <taxon>Fungi</taxon>
        <taxon>Dikarya</taxon>
        <taxon>Basidiomycota</taxon>
        <taxon>Agaricomycotina</taxon>
        <taxon>Agaricomycetes</taxon>
        <taxon>Polyporales</taxon>
        <taxon>Phanerochaetaceae</taxon>
        <taxon>Phanerochaete</taxon>
    </lineage>
</organism>
<keyword evidence="1" id="KW-0472">Membrane</keyword>
<reference evidence="2 3" key="1">
    <citation type="submission" date="2021-08" db="EMBL/GenBank/DDBJ databases">
        <title>Draft Genome Sequence of Phanerochaete sordida strain YK-624.</title>
        <authorList>
            <person name="Mori T."/>
            <person name="Dohra H."/>
            <person name="Suzuki T."/>
            <person name="Kawagishi H."/>
            <person name="Hirai H."/>
        </authorList>
    </citation>
    <scope>NUCLEOTIDE SEQUENCE [LARGE SCALE GENOMIC DNA]</scope>
    <source>
        <strain evidence="2 3">YK-624</strain>
    </source>
</reference>
<feature type="transmembrane region" description="Helical" evidence="1">
    <location>
        <begin position="120"/>
        <end position="138"/>
    </location>
</feature>
<dbReference type="AlphaFoldDB" id="A0A9P3GSV9"/>
<sequence>MCDAIVTTLATLAVQIILQLRIYALYEQSRKILIFLIVMCSLEVSAMAILIGMTMSHLQGIPIISTETGCAYQALLSVSSVFWIPGLVYEPILFGLVAYKAWGKRDEPSVPLIVRMARDSLIYFAVIFVELLVSTVIWAHEPEWINLFNPWSAALPSLLGSRLMLNMREAVYVQGGPDSYIMETFTTPSPAGRPGGPSRYLRRPSWGHPRVEGTLQFCTDSGLQHTTFSEDTTHVDSVHSAEFSGCSRAKSFEACIATNVRTQWVMAGFTTRT</sequence>
<keyword evidence="1" id="KW-1133">Transmembrane helix</keyword>
<feature type="transmembrane region" description="Helical" evidence="1">
    <location>
        <begin position="6"/>
        <end position="26"/>
    </location>
</feature>
<keyword evidence="1" id="KW-0812">Transmembrane</keyword>
<feature type="transmembrane region" description="Helical" evidence="1">
    <location>
        <begin position="74"/>
        <end position="99"/>
    </location>
</feature>
<evidence type="ECO:0000313" key="2">
    <source>
        <dbReference type="EMBL" id="GJE98854.1"/>
    </source>
</evidence>
<proteinExistence type="predicted"/>
<feature type="transmembrane region" description="Helical" evidence="1">
    <location>
        <begin position="33"/>
        <end position="54"/>
    </location>
</feature>
<dbReference type="OrthoDB" id="3258294at2759"/>
<evidence type="ECO:0000313" key="3">
    <source>
        <dbReference type="Proteomes" id="UP000703269"/>
    </source>
</evidence>
<protein>
    <submittedName>
        <fullName evidence="2">Uncharacterized protein</fullName>
    </submittedName>
</protein>
<evidence type="ECO:0000256" key="1">
    <source>
        <dbReference type="SAM" id="Phobius"/>
    </source>
</evidence>
<accession>A0A9P3GSV9</accession>
<comment type="caution">
    <text evidence="2">The sequence shown here is derived from an EMBL/GenBank/DDBJ whole genome shotgun (WGS) entry which is preliminary data.</text>
</comment>
<dbReference type="EMBL" id="BPQB01000096">
    <property type="protein sequence ID" value="GJE98854.1"/>
    <property type="molecule type" value="Genomic_DNA"/>
</dbReference>
<gene>
    <name evidence="2" type="ORF">PsYK624_150910</name>
</gene>
<dbReference type="Proteomes" id="UP000703269">
    <property type="component" value="Unassembled WGS sequence"/>
</dbReference>
<keyword evidence="3" id="KW-1185">Reference proteome</keyword>
<name>A0A9P3GSV9_9APHY</name>